<proteinExistence type="predicted"/>
<dbReference type="Proteomes" id="UP001597262">
    <property type="component" value="Unassembled WGS sequence"/>
</dbReference>
<evidence type="ECO:0000313" key="1">
    <source>
        <dbReference type="EMBL" id="MFD1175623.1"/>
    </source>
</evidence>
<keyword evidence="2" id="KW-1185">Reference proteome</keyword>
<gene>
    <name evidence="1" type="ORF">ACFQ3W_04800</name>
</gene>
<evidence type="ECO:0000313" key="2">
    <source>
        <dbReference type="Proteomes" id="UP001597262"/>
    </source>
</evidence>
<reference evidence="2" key="1">
    <citation type="journal article" date="2019" name="Int. J. Syst. Evol. Microbiol.">
        <title>The Global Catalogue of Microorganisms (GCM) 10K type strain sequencing project: providing services to taxonomists for standard genome sequencing and annotation.</title>
        <authorList>
            <consortium name="The Broad Institute Genomics Platform"/>
            <consortium name="The Broad Institute Genome Sequencing Center for Infectious Disease"/>
            <person name="Wu L."/>
            <person name="Ma J."/>
        </authorList>
    </citation>
    <scope>NUCLEOTIDE SEQUENCE [LARGE SCALE GENOMIC DNA]</scope>
    <source>
        <strain evidence="2">CCUG 59189</strain>
    </source>
</reference>
<name>A0ABW3RT02_9BACL</name>
<protein>
    <submittedName>
        <fullName evidence="1">Uncharacterized protein</fullName>
    </submittedName>
</protein>
<sequence length="199" mass="22789">MQTKAVRKRWWESKTTVLLKEYEKMYGGKFVAAKFKDFKYTGQYVRVLLTKGLGECTITLTEASSDSSNKNLVIGIKYSFRPRRKLEFDLFSAKRPAFALFLHGRRPTTLPTSDMNKRFQARASHPSVFRSVLKQDGLAEALDQHPSAYVRTRVKENKATLTFTESCKNPDVLKIEDCLKLVNLFIAGLQEQGVIYVTH</sequence>
<accession>A0ABW3RT02</accession>
<comment type="caution">
    <text evidence="1">The sequence shown here is derived from an EMBL/GenBank/DDBJ whole genome shotgun (WGS) entry which is preliminary data.</text>
</comment>
<dbReference type="EMBL" id="JBHTLM010000002">
    <property type="protein sequence ID" value="MFD1175623.1"/>
    <property type="molecule type" value="Genomic_DNA"/>
</dbReference>
<dbReference type="RefSeq" id="WP_379317141.1">
    <property type="nucleotide sequence ID" value="NZ_JBHTLM010000002.1"/>
</dbReference>
<organism evidence="1 2">
    <name type="scientific">Paenibacillus puldeungensis</name>
    <dbReference type="NCBI Taxonomy" id="696536"/>
    <lineage>
        <taxon>Bacteria</taxon>
        <taxon>Bacillati</taxon>
        <taxon>Bacillota</taxon>
        <taxon>Bacilli</taxon>
        <taxon>Bacillales</taxon>
        <taxon>Paenibacillaceae</taxon>
        <taxon>Paenibacillus</taxon>
    </lineage>
</organism>